<keyword evidence="1" id="KW-0812">Transmembrane</keyword>
<feature type="transmembrane region" description="Helical" evidence="1">
    <location>
        <begin position="186"/>
        <end position="217"/>
    </location>
</feature>
<gene>
    <name evidence="3" type="ORF">CMUC_0362</name>
</gene>
<feature type="transmembrane region" description="Helical" evidence="1">
    <location>
        <begin position="60"/>
        <end position="79"/>
    </location>
</feature>
<organism evidence="3 4">
    <name type="scientific">Campylobacter mucosalis CCUG 21559</name>
    <dbReference type="NCBI Taxonomy" id="1032067"/>
    <lineage>
        <taxon>Bacteria</taxon>
        <taxon>Pseudomonadati</taxon>
        <taxon>Campylobacterota</taxon>
        <taxon>Epsilonproteobacteria</taxon>
        <taxon>Campylobacterales</taxon>
        <taxon>Campylobacteraceae</taxon>
        <taxon>Campylobacter</taxon>
    </lineage>
</organism>
<feature type="transmembrane region" description="Helical" evidence="1">
    <location>
        <begin position="237"/>
        <end position="265"/>
    </location>
</feature>
<accession>A0A6G5QEQ2</accession>
<evidence type="ECO:0000259" key="2">
    <source>
        <dbReference type="Pfam" id="PF10080"/>
    </source>
</evidence>
<dbReference type="Proteomes" id="UP000503264">
    <property type="component" value="Chromosome"/>
</dbReference>
<sequence>MSIFFTQVISALLGFVLFAALNDKTKYLRTIFLPSFFGIVVGILIFKIARYALVDASVEVFFDCVGLFALFVAFIWIFFEFKPAKILTFFTLGACYAVAYSSASALFPLFAGELLDTQSVISFFLMLFAMILLVFLYFFILNLKDSISSVILKFLNILVLVLLIFEKMSITTLQLMRLGSIPTQSWLLSLVAKGIYVSSFSAYFYLFIIAVLAFLSFNNRPLLPNKLEVGSVAYRFVLAKLNFIISNAKSAFILSLISLVFMLYYDLYASRPPQISEPILVEPKDGKFRFDVEMLSDNKLHRYAYITDEGKEVRFFLLNRFADRTSPVIVFDACMICGDMGYVKRGNDLICIACNVRIFLPSVGKEGGCNPIVMPYKFDGKTIEVELDTILGGAGFFSKVVEKMVTDPVSRKKVSNLTSSSYLYYDRVYFFENNQTQAEFEANPQKYVDTNGTLK</sequence>
<proteinExistence type="predicted"/>
<dbReference type="AlphaFoldDB" id="A0A6G5QEQ2"/>
<keyword evidence="1" id="KW-0472">Membrane</keyword>
<dbReference type="Pfam" id="PF10080">
    <property type="entry name" value="FtrD-like"/>
    <property type="match status" value="1"/>
</dbReference>
<keyword evidence="4" id="KW-1185">Reference proteome</keyword>
<evidence type="ECO:0000313" key="4">
    <source>
        <dbReference type="Proteomes" id="UP000503264"/>
    </source>
</evidence>
<feature type="transmembrane region" description="Helical" evidence="1">
    <location>
        <begin position="146"/>
        <end position="165"/>
    </location>
</feature>
<dbReference type="EMBL" id="CP012542">
    <property type="protein sequence ID" value="QCD44175.1"/>
    <property type="molecule type" value="Genomic_DNA"/>
</dbReference>
<evidence type="ECO:0000256" key="1">
    <source>
        <dbReference type="SAM" id="Phobius"/>
    </source>
</evidence>
<feature type="transmembrane region" description="Helical" evidence="1">
    <location>
        <begin position="32"/>
        <end position="53"/>
    </location>
</feature>
<feature type="transmembrane region" description="Helical" evidence="1">
    <location>
        <begin position="119"/>
        <end position="140"/>
    </location>
</feature>
<reference evidence="3 4" key="1">
    <citation type="submission" date="2016-07" db="EMBL/GenBank/DDBJ databases">
        <title>Comparative genomics of the Campylobacter concisus group.</title>
        <authorList>
            <person name="Miller W.G."/>
            <person name="Yee E."/>
            <person name="Chapman M.H."/>
            <person name="Huynh S."/>
            <person name="Bono J.L."/>
            <person name="On S.L.W."/>
            <person name="StLeger J."/>
            <person name="Foster G."/>
            <person name="Parker C.T."/>
        </authorList>
    </citation>
    <scope>NUCLEOTIDE SEQUENCE [LARGE SCALE GENOMIC DNA]</scope>
    <source>
        <strain evidence="3 4">CCUG 21559</strain>
    </source>
</reference>
<feature type="transmembrane region" description="Helical" evidence="1">
    <location>
        <begin position="85"/>
        <end position="107"/>
    </location>
</feature>
<keyword evidence="1" id="KW-1133">Transmembrane helix</keyword>
<evidence type="ECO:0000313" key="3">
    <source>
        <dbReference type="EMBL" id="QCD44175.1"/>
    </source>
</evidence>
<dbReference type="RefSeq" id="WP_171993410.1">
    <property type="nucleotide sequence ID" value="NZ_CP012542.1"/>
</dbReference>
<feature type="domain" description="Membrane iron-sulfur containing protein FtrD-like" evidence="2">
    <location>
        <begin position="295"/>
        <end position="397"/>
    </location>
</feature>
<dbReference type="InterPro" id="IPR018758">
    <property type="entry name" value="FtrD-like"/>
</dbReference>
<protein>
    <submittedName>
        <fullName evidence="3">Ferrirhodotorulic acid ABC transporter, permease protein</fullName>
    </submittedName>
</protein>
<name>A0A6G5QEQ2_9BACT</name>